<evidence type="ECO:0000256" key="4">
    <source>
        <dbReference type="ARBA" id="ARBA00023157"/>
    </source>
</evidence>
<dbReference type="AlphaFoldDB" id="A0A8W8N5J1"/>
<evidence type="ECO:0000256" key="6">
    <source>
        <dbReference type="PROSITE-ProRule" id="PRU00076"/>
    </source>
</evidence>
<keyword evidence="4 6" id="KW-1015">Disulfide bond</keyword>
<dbReference type="Gene3D" id="2.60.120.290">
    <property type="entry name" value="Spermadhesin, CUB domain"/>
    <property type="match status" value="1"/>
</dbReference>
<organism evidence="10 11">
    <name type="scientific">Magallana gigas</name>
    <name type="common">Pacific oyster</name>
    <name type="synonym">Crassostrea gigas</name>
    <dbReference type="NCBI Taxonomy" id="29159"/>
    <lineage>
        <taxon>Eukaryota</taxon>
        <taxon>Metazoa</taxon>
        <taxon>Spiralia</taxon>
        <taxon>Lophotrochozoa</taxon>
        <taxon>Mollusca</taxon>
        <taxon>Bivalvia</taxon>
        <taxon>Autobranchia</taxon>
        <taxon>Pteriomorphia</taxon>
        <taxon>Ostreida</taxon>
        <taxon>Ostreoidea</taxon>
        <taxon>Ostreidae</taxon>
        <taxon>Magallana</taxon>
    </lineage>
</organism>
<dbReference type="PROSITE" id="PS01186">
    <property type="entry name" value="EGF_2"/>
    <property type="match status" value="1"/>
</dbReference>
<reference evidence="10" key="1">
    <citation type="submission" date="2022-08" db="UniProtKB">
        <authorList>
            <consortium name="EnsemblMetazoa"/>
        </authorList>
    </citation>
    <scope>IDENTIFICATION</scope>
    <source>
        <strain evidence="10">05x7-T-G4-1.051#20</strain>
    </source>
</reference>
<dbReference type="SUPFAM" id="SSF57196">
    <property type="entry name" value="EGF/Laminin"/>
    <property type="match status" value="1"/>
</dbReference>
<dbReference type="Pfam" id="PF00431">
    <property type="entry name" value="CUB"/>
    <property type="match status" value="1"/>
</dbReference>
<dbReference type="PROSITE" id="PS00022">
    <property type="entry name" value="EGF_1"/>
    <property type="match status" value="1"/>
</dbReference>
<dbReference type="SMART" id="SM00042">
    <property type="entry name" value="CUB"/>
    <property type="match status" value="1"/>
</dbReference>
<dbReference type="InterPro" id="IPR000998">
    <property type="entry name" value="MAM_dom"/>
</dbReference>
<evidence type="ECO:0000256" key="1">
    <source>
        <dbReference type="ARBA" id="ARBA00022536"/>
    </source>
</evidence>
<dbReference type="CDD" id="cd00041">
    <property type="entry name" value="CUB"/>
    <property type="match status" value="1"/>
</dbReference>
<evidence type="ECO:0000259" key="9">
    <source>
        <dbReference type="PROSITE" id="PS50060"/>
    </source>
</evidence>
<dbReference type="SMART" id="SM00137">
    <property type="entry name" value="MAM"/>
    <property type="match status" value="1"/>
</dbReference>
<evidence type="ECO:0000259" key="7">
    <source>
        <dbReference type="PROSITE" id="PS01180"/>
    </source>
</evidence>
<dbReference type="InterPro" id="IPR051560">
    <property type="entry name" value="MAM_domain-containing"/>
</dbReference>
<protein>
    <submittedName>
        <fullName evidence="10">Uncharacterized protein</fullName>
    </submittedName>
</protein>
<keyword evidence="5" id="KW-0325">Glycoprotein</keyword>
<dbReference type="PROSITE" id="PS50026">
    <property type="entry name" value="EGF_3"/>
    <property type="match status" value="2"/>
</dbReference>
<dbReference type="Gene3D" id="2.10.25.10">
    <property type="entry name" value="Laminin"/>
    <property type="match status" value="2"/>
</dbReference>
<accession>A0A8W8N5J1</accession>
<evidence type="ECO:0000256" key="3">
    <source>
        <dbReference type="ARBA" id="ARBA00022737"/>
    </source>
</evidence>
<dbReference type="PROSITE" id="PS50060">
    <property type="entry name" value="MAM_2"/>
    <property type="match status" value="2"/>
</dbReference>
<dbReference type="CDD" id="cd00053">
    <property type="entry name" value="EGF"/>
    <property type="match status" value="1"/>
</dbReference>
<feature type="domain" description="EGF-like" evidence="8">
    <location>
        <begin position="403"/>
        <end position="441"/>
    </location>
</feature>
<sequence>AFGASGDTMKMTDPDLEYLITNGNKGLTIYDIAEINEAYQCTAGCSITCNNGGVVQKPGGSVCSCECPTGLKGSTCSQIDSSAGCGGVINLAAGQSSQINLQNYNTGLQCTWLVKGAAGTRIKATINSMDLPFSSLYNCYHWIEFRDNLIGQAGKEKCGNNGGSQFVKSIEGNPSAMMIRFDSQKHSSRTPGAGFSLTVEAYTSGCIDYPCKNGGTCAETANGGYVCTCTNGWSGSTCEHIAADAVNSCSLSDDLFSCAFKQDTAMSDFKWKITAEYNGNYGLDPALVLRPLMSGRYYYNWQSFLVTTADFEPNDRCLSFKYIFPTNDLTASWPSAVYVYTEGDGLNRIKVAELTTESATDVWQTKEVQINSLDNLKLTIEGVIGRQKVALDEIMIKPGSCGTVLPCVDSNPCQNGGTCVPVGTTATCVCNTCMYTGTFCETAVGHVCTFESSSCFLVDSANDNFDWTRQQYGTPSSYTGPVGAYEGQYYLYTEGSYPRVQGDKAILESNLVFEAKTYCLKMQYHMRDERPTSMGSLYVKTKQGSNPAVTRFQKSGHQGSDWKSLQLNLSLDSQTKIIIESVRGASWASDIAIDDVRLSGCPC</sequence>
<dbReference type="Pfam" id="PF00008">
    <property type="entry name" value="EGF"/>
    <property type="match status" value="2"/>
</dbReference>
<dbReference type="InterPro" id="IPR013320">
    <property type="entry name" value="ConA-like_dom_sf"/>
</dbReference>
<dbReference type="FunFam" id="2.10.25.10:FF:000185">
    <property type="entry name" value="basement membrane-specific heparan sulfate proteoglycan core protein-like"/>
    <property type="match status" value="1"/>
</dbReference>
<dbReference type="GO" id="GO:0071944">
    <property type="term" value="C:cell periphery"/>
    <property type="evidence" value="ECO:0007669"/>
    <property type="project" value="UniProtKB-ARBA"/>
</dbReference>
<keyword evidence="11" id="KW-1185">Reference proteome</keyword>
<dbReference type="SMART" id="SM00181">
    <property type="entry name" value="EGF"/>
    <property type="match status" value="3"/>
</dbReference>
<dbReference type="CDD" id="cd00054">
    <property type="entry name" value="EGF_CA"/>
    <property type="match status" value="1"/>
</dbReference>
<comment type="caution">
    <text evidence="6">Lacks conserved residue(s) required for the propagation of feature annotation.</text>
</comment>
<dbReference type="Pfam" id="PF00629">
    <property type="entry name" value="MAM"/>
    <property type="match status" value="1"/>
</dbReference>
<dbReference type="EnsemblMetazoa" id="G5430.19">
    <property type="protein sequence ID" value="G5430.19:cds"/>
    <property type="gene ID" value="G5430"/>
</dbReference>
<dbReference type="InterPro" id="IPR035914">
    <property type="entry name" value="Sperma_CUB_dom_sf"/>
</dbReference>
<dbReference type="Gene3D" id="2.60.120.200">
    <property type="match status" value="2"/>
</dbReference>
<evidence type="ECO:0000313" key="11">
    <source>
        <dbReference type="Proteomes" id="UP000005408"/>
    </source>
</evidence>
<dbReference type="SUPFAM" id="SSF49899">
    <property type="entry name" value="Concanavalin A-like lectins/glucanases"/>
    <property type="match status" value="2"/>
</dbReference>
<keyword evidence="2" id="KW-0732">Signal</keyword>
<keyword evidence="1 6" id="KW-0245">EGF-like domain</keyword>
<dbReference type="PROSITE" id="PS01180">
    <property type="entry name" value="CUB"/>
    <property type="match status" value="1"/>
</dbReference>
<evidence type="ECO:0000313" key="10">
    <source>
        <dbReference type="EnsemblMetazoa" id="G5430.19:cds"/>
    </source>
</evidence>
<evidence type="ECO:0000256" key="5">
    <source>
        <dbReference type="ARBA" id="ARBA00023180"/>
    </source>
</evidence>
<dbReference type="PANTHER" id="PTHR23282">
    <property type="entry name" value="APICAL ENDOSOMAL GLYCOPROTEIN PRECURSOR"/>
    <property type="match status" value="1"/>
</dbReference>
<dbReference type="SUPFAM" id="SSF49854">
    <property type="entry name" value="Spermadhesin, CUB domain"/>
    <property type="match status" value="1"/>
</dbReference>
<dbReference type="GO" id="GO:0016020">
    <property type="term" value="C:membrane"/>
    <property type="evidence" value="ECO:0007669"/>
    <property type="project" value="InterPro"/>
</dbReference>
<feature type="domain" description="EGF-like" evidence="8">
    <location>
        <begin position="202"/>
        <end position="239"/>
    </location>
</feature>
<feature type="domain" description="MAM" evidence="9">
    <location>
        <begin position="446"/>
        <end position="603"/>
    </location>
</feature>
<name>A0A8W8N5J1_MAGGI</name>
<dbReference type="CDD" id="cd06263">
    <property type="entry name" value="MAM"/>
    <property type="match status" value="1"/>
</dbReference>
<dbReference type="Proteomes" id="UP000005408">
    <property type="component" value="Unassembled WGS sequence"/>
</dbReference>
<feature type="domain" description="MAM" evidence="9">
    <location>
        <begin position="247"/>
        <end position="403"/>
    </location>
</feature>
<evidence type="ECO:0000256" key="2">
    <source>
        <dbReference type="ARBA" id="ARBA00022729"/>
    </source>
</evidence>
<feature type="disulfide bond" evidence="6">
    <location>
        <begin position="229"/>
        <end position="238"/>
    </location>
</feature>
<proteinExistence type="predicted"/>
<feature type="domain" description="CUB" evidence="7">
    <location>
        <begin position="85"/>
        <end position="202"/>
    </location>
</feature>
<evidence type="ECO:0000259" key="8">
    <source>
        <dbReference type="PROSITE" id="PS50026"/>
    </source>
</evidence>
<dbReference type="PANTHER" id="PTHR23282:SF101">
    <property type="entry name" value="MAM DOMAIN-CONTAINING PROTEIN"/>
    <property type="match status" value="1"/>
</dbReference>
<keyword evidence="3" id="KW-0677">Repeat</keyword>
<dbReference type="InterPro" id="IPR000742">
    <property type="entry name" value="EGF"/>
</dbReference>
<dbReference type="InterPro" id="IPR000859">
    <property type="entry name" value="CUB_dom"/>
</dbReference>